<name>A0A087MFV0_9GAMM</name>
<protein>
    <recommendedName>
        <fullName evidence="4">Sel1 repeat family protein</fullName>
    </recommendedName>
</protein>
<keyword evidence="3" id="KW-1185">Reference proteome</keyword>
<proteinExistence type="predicted"/>
<evidence type="ECO:0000313" key="3">
    <source>
        <dbReference type="Proteomes" id="UP000029085"/>
    </source>
</evidence>
<sequence>MRVGTVVDAPRLPPELDDLRIRAESGDHVAGCRLGARLVYCGSVVEATSERVIQFHRDIEERASQAGDLEKANRAAESLLRSVELARHCQGLPERPDLLGYHYLRQAALGGNADAIILHASGSSLGTSMRHGWDFLRDGRFDQWRSEAPAMLQKQIEKGDPAAVLALVKAYNDSTMLAWILPPDPDRAYALDRLAEMLIDPPGHAPSLDMRSLPTRAQFAGARETAREWHATYFGGRKYASGPQLQRLVPPARDWRDEGPASDTCTGAESWP</sequence>
<reference evidence="2 3" key="2">
    <citation type="journal article" date="2015" name="Stand. Genomic Sci.">
        <title>High quality draft genomic sequence of Arenimonas donghaensis DSM 18148(T).</title>
        <authorList>
            <person name="Chen F."/>
            <person name="Wang H."/>
            <person name="Cao Y."/>
            <person name="Li X."/>
            <person name="Wang G."/>
        </authorList>
    </citation>
    <scope>NUCLEOTIDE SEQUENCE [LARGE SCALE GENOMIC DNA]</scope>
    <source>
        <strain evidence="2 3">HO3-R19</strain>
    </source>
</reference>
<dbReference type="STRING" id="1121014.N788_06830"/>
<evidence type="ECO:0008006" key="4">
    <source>
        <dbReference type="Google" id="ProtNLM"/>
    </source>
</evidence>
<dbReference type="Proteomes" id="UP000029085">
    <property type="component" value="Unassembled WGS sequence"/>
</dbReference>
<dbReference type="InterPro" id="IPR011990">
    <property type="entry name" value="TPR-like_helical_dom_sf"/>
</dbReference>
<dbReference type="EMBL" id="AVCJ01000048">
    <property type="protein sequence ID" value="KFL35753.1"/>
    <property type="molecule type" value="Genomic_DNA"/>
</dbReference>
<dbReference type="Gene3D" id="1.25.40.10">
    <property type="entry name" value="Tetratricopeptide repeat domain"/>
    <property type="match status" value="1"/>
</dbReference>
<evidence type="ECO:0000256" key="1">
    <source>
        <dbReference type="SAM" id="MobiDB-lite"/>
    </source>
</evidence>
<dbReference type="PATRIC" id="fig|1121014.3.peg.2269"/>
<comment type="caution">
    <text evidence="2">The sequence shown here is derived from an EMBL/GenBank/DDBJ whole genome shotgun (WGS) entry which is preliminary data.</text>
</comment>
<gene>
    <name evidence="2" type="ORF">N788_06830</name>
</gene>
<evidence type="ECO:0000313" key="2">
    <source>
        <dbReference type="EMBL" id="KFL35753.1"/>
    </source>
</evidence>
<organism evidence="2 3">
    <name type="scientific">Arenimonas donghaensis DSM 18148 = HO3-R19</name>
    <dbReference type="NCBI Taxonomy" id="1121014"/>
    <lineage>
        <taxon>Bacteria</taxon>
        <taxon>Pseudomonadati</taxon>
        <taxon>Pseudomonadota</taxon>
        <taxon>Gammaproteobacteria</taxon>
        <taxon>Lysobacterales</taxon>
        <taxon>Lysobacteraceae</taxon>
        <taxon>Arenimonas</taxon>
    </lineage>
</organism>
<accession>A0A087MFV0</accession>
<feature type="compositionally biased region" description="Polar residues" evidence="1">
    <location>
        <begin position="263"/>
        <end position="272"/>
    </location>
</feature>
<feature type="region of interest" description="Disordered" evidence="1">
    <location>
        <begin position="252"/>
        <end position="272"/>
    </location>
</feature>
<dbReference type="AlphaFoldDB" id="A0A087MFV0"/>
<reference evidence="3" key="1">
    <citation type="submission" date="2013-08" db="EMBL/GenBank/DDBJ databases">
        <title>Genome sequencing of Arenimonas donghaensis.</title>
        <authorList>
            <person name="Chen F."/>
            <person name="Wang G."/>
        </authorList>
    </citation>
    <scope>NUCLEOTIDE SEQUENCE [LARGE SCALE GENOMIC DNA]</scope>
    <source>
        <strain evidence="3">HO3-R19</strain>
    </source>
</reference>